<protein>
    <recommendedName>
        <fullName evidence="3">Phage tail protein</fullName>
    </recommendedName>
</protein>
<dbReference type="NCBIfam" id="NF047353">
    <property type="entry name" value="tube_lmo2291"/>
    <property type="match status" value="1"/>
</dbReference>
<accession>A0A7W9EV16</accession>
<comment type="caution">
    <text evidence="1">The sequence shown here is derived from an EMBL/GenBank/DDBJ whole genome shotgun (WGS) entry which is preliminary data.</text>
</comment>
<dbReference type="Pfam" id="PF16460">
    <property type="entry name" value="Phage_TTP_11"/>
    <property type="match status" value="1"/>
</dbReference>
<reference evidence="1 2" key="1">
    <citation type="submission" date="2020-08" db="EMBL/GenBank/DDBJ databases">
        <title>Genomic Encyclopedia of Type Strains, Phase IV (KMG-IV): sequencing the most valuable type-strain genomes for metagenomic binning, comparative biology and taxonomic classification.</title>
        <authorList>
            <person name="Goeker M."/>
        </authorList>
    </citation>
    <scope>NUCLEOTIDE SEQUENCE [LARGE SCALE GENOMIC DNA]</scope>
    <source>
        <strain evidence="1 2">DSM 100044</strain>
    </source>
</reference>
<dbReference type="RefSeq" id="WP_184058590.1">
    <property type="nucleotide sequence ID" value="NZ_JACIJK010000008.1"/>
</dbReference>
<keyword evidence="2" id="KW-1185">Reference proteome</keyword>
<evidence type="ECO:0008006" key="3">
    <source>
        <dbReference type="Google" id="ProtNLM"/>
    </source>
</evidence>
<dbReference type="InterPro" id="IPR032495">
    <property type="entry name" value="Phage_TTP_11"/>
</dbReference>
<name>A0A7W9EV16_9SPHN</name>
<dbReference type="EMBL" id="JACIJK010000008">
    <property type="protein sequence ID" value="MBB5715849.1"/>
    <property type="molecule type" value="Genomic_DNA"/>
</dbReference>
<dbReference type="Gene3D" id="4.10.410.40">
    <property type="match status" value="1"/>
</dbReference>
<organism evidence="1 2">
    <name type="scientific">Sphingomonas aerophila</name>
    <dbReference type="NCBI Taxonomy" id="1344948"/>
    <lineage>
        <taxon>Bacteria</taxon>
        <taxon>Pseudomonadati</taxon>
        <taxon>Pseudomonadota</taxon>
        <taxon>Alphaproteobacteria</taxon>
        <taxon>Sphingomonadales</taxon>
        <taxon>Sphingomonadaceae</taxon>
        <taxon>Sphingomonas</taxon>
    </lineage>
</organism>
<dbReference type="AlphaFoldDB" id="A0A7W9EV16"/>
<evidence type="ECO:0000313" key="2">
    <source>
        <dbReference type="Proteomes" id="UP000546200"/>
    </source>
</evidence>
<sequence length="140" mass="14387">MAQGINTAGTKLEIGTGAGGATYIQVKGFTDFSGLGGGSAAVIDNTDFDSVAKEKSMGLPDEGQLSVTLIFLPKDAGQLALRAARGTRAATKFRLTLSDGTKYEMTSFVLTFERSGGQDENVKATATLEITGAVTETAAA</sequence>
<dbReference type="Proteomes" id="UP000546200">
    <property type="component" value="Unassembled WGS sequence"/>
</dbReference>
<proteinExistence type="predicted"/>
<gene>
    <name evidence="1" type="ORF">FHS94_002706</name>
</gene>
<evidence type="ECO:0000313" key="1">
    <source>
        <dbReference type="EMBL" id="MBB5715849.1"/>
    </source>
</evidence>